<feature type="domain" description="AMP-dependent synthetase/ligase" evidence="2">
    <location>
        <begin position="62"/>
        <end position="409"/>
    </location>
</feature>
<evidence type="ECO:0000313" key="4">
    <source>
        <dbReference type="EMBL" id="PYC78536.1"/>
    </source>
</evidence>
<dbReference type="InterPro" id="IPR025110">
    <property type="entry name" value="AMP-bd_C"/>
</dbReference>
<dbReference type="PANTHER" id="PTHR43767">
    <property type="entry name" value="LONG-CHAIN-FATTY-ACID--COA LIGASE"/>
    <property type="match status" value="1"/>
</dbReference>
<dbReference type="InterPro" id="IPR042099">
    <property type="entry name" value="ANL_N_sf"/>
</dbReference>
<sequence>MDWGNSVEAPATHSVVNSRAPSVKQRRAALDSHENTTDGPFSATKPDSLPATTGELVHALLDQAVAEAATAPAVRDADGVWDYARVSELSHAFAHWLREQGVLPGDRVVVQLPSRRDLVAMFFGACRAGAVFVPLNPAMKEFHLTSVLANAEPALAIGTGKQAQVLRARAEVPVHELTELWPQVLELTGRPFEEQPPRPTDLAALIYTSGSTAAPKAVMLPHAQVAFAASAIQQVLGYRADDVVFCRFPLSWDYGLYKVLLATLGRSEIVLAGEESDLVLLRRMRETGATVLPIVPSLAGMLATLAQRDTEPAPPVRLITNTGAALPAATIAALREAFPGVKVVRQFGQTECKRISIMPPDQDQERPDAVGLPLPGTRVLILDAEGNELPPGQVGEIVADGPHVMPGYWRAPEQTAKAFRPDPVSGRLRLHTGDYGSLDADGYLYFEGRRDDMFKRKGIRMSTLEIEAAAMDIPGVRTAAVLPPAAERDLAIFVETELGPHVILKELAQRLEPLKVPSICRVVETLPLTLHGKNARDVLAAMLEGSTR</sequence>
<dbReference type="GO" id="GO:0016878">
    <property type="term" value="F:acid-thiol ligase activity"/>
    <property type="evidence" value="ECO:0007669"/>
    <property type="project" value="UniProtKB-ARBA"/>
</dbReference>
<dbReference type="EMBL" id="PYBW01000049">
    <property type="protein sequence ID" value="PYC78536.1"/>
    <property type="molecule type" value="Genomic_DNA"/>
</dbReference>
<organism evidence="4 5">
    <name type="scientific">Streptomyces tateyamensis</name>
    <dbReference type="NCBI Taxonomy" id="565073"/>
    <lineage>
        <taxon>Bacteria</taxon>
        <taxon>Bacillati</taxon>
        <taxon>Actinomycetota</taxon>
        <taxon>Actinomycetes</taxon>
        <taxon>Kitasatosporales</taxon>
        <taxon>Streptomycetaceae</taxon>
        <taxon>Streptomyces</taxon>
    </lineage>
</organism>
<gene>
    <name evidence="4" type="ORF">C7C46_15600</name>
</gene>
<dbReference type="Pfam" id="PF13193">
    <property type="entry name" value="AMP-binding_C"/>
    <property type="match status" value="1"/>
</dbReference>
<evidence type="ECO:0000259" key="3">
    <source>
        <dbReference type="Pfam" id="PF13193"/>
    </source>
</evidence>
<dbReference type="Gene3D" id="3.30.300.30">
    <property type="match status" value="1"/>
</dbReference>
<proteinExistence type="predicted"/>
<dbReference type="SUPFAM" id="SSF56801">
    <property type="entry name" value="Acetyl-CoA synthetase-like"/>
    <property type="match status" value="1"/>
</dbReference>
<protein>
    <submittedName>
        <fullName evidence="4">Peptide synthetase</fullName>
    </submittedName>
</protein>
<dbReference type="InterPro" id="IPR045851">
    <property type="entry name" value="AMP-bd_C_sf"/>
</dbReference>
<dbReference type="OrthoDB" id="2472181at2"/>
<evidence type="ECO:0000313" key="5">
    <source>
        <dbReference type="Proteomes" id="UP000248039"/>
    </source>
</evidence>
<feature type="region of interest" description="Disordered" evidence="1">
    <location>
        <begin position="1"/>
        <end position="48"/>
    </location>
</feature>
<reference evidence="4 5" key="1">
    <citation type="submission" date="2018-03" db="EMBL/GenBank/DDBJ databases">
        <title>Bioinformatic expansion and discovery of thiopeptide antibiotics.</title>
        <authorList>
            <person name="Schwalen C.J."/>
            <person name="Hudson G.A."/>
            <person name="Mitchell D.A."/>
        </authorList>
    </citation>
    <scope>NUCLEOTIDE SEQUENCE [LARGE SCALE GENOMIC DNA]</scope>
    <source>
        <strain evidence="4 5">ATCC 21389</strain>
    </source>
</reference>
<dbReference type="Proteomes" id="UP000248039">
    <property type="component" value="Unassembled WGS sequence"/>
</dbReference>
<dbReference type="Gene3D" id="3.40.50.12780">
    <property type="entry name" value="N-terminal domain of ligase-like"/>
    <property type="match status" value="1"/>
</dbReference>
<comment type="caution">
    <text evidence="4">The sequence shown here is derived from an EMBL/GenBank/DDBJ whole genome shotgun (WGS) entry which is preliminary data.</text>
</comment>
<accession>A0A2V4P694</accession>
<dbReference type="AlphaFoldDB" id="A0A2V4P694"/>
<dbReference type="Pfam" id="PF00501">
    <property type="entry name" value="AMP-binding"/>
    <property type="match status" value="1"/>
</dbReference>
<name>A0A2V4P694_9ACTN</name>
<feature type="domain" description="AMP-binding enzyme C-terminal" evidence="3">
    <location>
        <begin position="465"/>
        <end position="533"/>
    </location>
</feature>
<evidence type="ECO:0000259" key="2">
    <source>
        <dbReference type="Pfam" id="PF00501"/>
    </source>
</evidence>
<dbReference type="PANTHER" id="PTHR43767:SF1">
    <property type="entry name" value="NONRIBOSOMAL PEPTIDE SYNTHASE PES1 (EUROFUNG)-RELATED"/>
    <property type="match status" value="1"/>
</dbReference>
<evidence type="ECO:0000256" key="1">
    <source>
        <dbReference type="SAM" id="MobiDB-lite"/>
    </source>
</evidence>
<dbReference type="InterPro" id="IPR050237">
    <property type="entry name" value="ATP-dep_AMP-bd_enzyme"/>
</dbReference>
<keyword evidence="5" id="KW-1185">Reference proteome</keyword>
<dbReference type="InterPro" id="IPR000873">
    <property type="entry name" value="AMP-dep_synth/lig_dom"/>
</dbReference>